<name>Q5JD39_THEKO</name>
<dbReference type="InterPro" id="IPR027417">
    <property type="entry name" value="P-loop_NTPase"/>
</dbReference>
<dbReference type="AlphaFoldDB" id="Q5JD39"/>
<dbReference type="SMART" id="SM00487">
    <property type="entry name" value="DEXDc"/>
    <property type="match status" value="1"/>
</dbReference>
<keyword evidence="1" id="KW-0547">Nucleotide-binding</keyword>
<dbReference type="eggNOG" id="arCOG01444">
    <property type="taxonomic scope" value="Archaea"/>
</dbReference>
<dbReference type="InterPro" id="IPR006474">
    <property type="entry name" value="Helicase_Cas3_CRISPR-ass_core"/>
</dbReference>
<evidence type="ECO:0000313" key="7">
    <source>
        <dbReference type="EMBL" id="BAD84639.1"/>
    </source>
</evidence>
<reference evidence="7 8" key="1">
    <citation type="journal article" date="2005" name="Genome Res.">
        <title>Complete genome sequence of the hyperthermophilic archaeon Thermococcus kodakaraensis KOD1 and comparison with Pyrococcus genomes.</title>
        <authorList>
            <person name="Fukui T."/>
            <person name="Atomi H."/>
            <person name="Kanai T."/>
            <person name="Matsumi R."/>
            <person name="Fujiwara S."/>
            <person name="Imanaka T."/>
        </authorList>
    </citation>
    <scope>NUCLEOTIDE SEQUENCE [LARGE SCALE GENOMIC DNA]</scope>
    <source>
        <strain evidence="8">ATCC BAA-918 / JCM 12380 / KOD1</strain>
    </source>
</reference>
<evidence type="ECO:0000256" key="3">
    <source>
        <dbReference type="ARBA" id="ARBA00022806"/>
    </source>
</evidence>
<dbReference type="Pfam" id="PF22590">
    <property type="entry name" value="Cas3-like_C_2"/>
    <property type="match status" value="1"/>
</dbReference>
<feature type="domain" description="Helicase ATP-binding" evidence="6">
    <location>
        <begin position="41"/>
        <end position="223"/>
    </location>
</feature>
<organism evidence="7 8">
    <name type="scientific">Thermococcus kodakarensis (strain ATCC BAA-918 / JCM 12380 / KOD1)</name>
    <name type="common">Pyrococcus kodakaraensis (strain KOD1)</name>
    <dbReference type="NCBI Taxonomy" id="69014"/>
    <lineage>
        <taxon>Archaea</taxon>
        <taxon>Methanobacteriati</taxon>
        <taxon>Methanobacteriota</taxon>
        <taxon>Thermococci</taxon>
        <taxon>Thermococcales</taxon>
        <taxon>Thermococcaceae</taxon>
        <taxon>Thermococcus</taxon>
    </lineage>
</organism>
<dbReference type="InterPro" id="IPR014001">
    <property type="entry name" value="Helicase_ATP-bd"/>
</dbReference>
<dbReference type="SMART" id="SM00490">
    <property type="entry name" value="HELICc"/>
    <property type="match status" value="1"/>
</dbReference>
<evidence type="ECO:0000256" key="2">
    <source>
        <dbReference type="ARBA" id="ARBA00022801"/>
    </source>
</evidence>
<dbReference type="PATRIC" id="fig|69014.16.peg.443"/>
<proteinExistence type="predicted"/>
<dbReference type="GO" id="GO:0051607">
    <property type="term" value="P:defense response to virus"/>
    <property type="evidence" value="ECO:0007669"/>
    <property type="project" value="UniProtKB-KW"/>
</dbReference>
<dbReference type="GO" id="GO:0140097">
    <property type="term" value="F:catalytic activity, acting on DNA"/>
    <property type="evidence" value="ECO:0007669"/>
    <property type="project" value="UniProtKB-ARBA"/>
</dbReference>
<dbReference type="PROSITE" id="PS51192">
    <property type="entry name" value="HELICASE_ATP_BIND_1"/>
    <property type="match status" value="1"/>
</dbReference>
<dbReference type="FunCoup" id="Q5JD39">
    <property type="interactions" value="1"/>
</dbReference>
<keyword evidence="8" id="KW-1185">Reference proteome</keyword>
<dbReference type="SUPFAM" id="SSF52540">
    <property type="entry name" value="P-loop containing nucleoside triphosphate hydrolases"/>
    <property type="match status" value="1"/>
</dbReference>
<keyword evidence="3 7" id="KW-0347">Helicase</keyword>
<dbReference type="GO" id="GO:0016787">
    <property type="term" value="F:hydrolase activity"/>
    <property type="evidence" value="ECO:0007669"/>
    <property type="project" value="UniProtKB-KW"/>
</dbReference>
<protein>
    <submittedName>
        <fullName evidence="7">DEAD/DEAH box helicase</fullName>
    </submittedName>
</protein>
<evidence type="ECO:0000256" key="1">
    <source>
        <dbReference type="ARBA" id="ARBA00022741"/>
    </source>
</evidence>
<evidence type="ECO:0000313" key="8">
    <source>
        <dbReference type="Proteomes" id="UP000000536"/>
    </source>
</evidence>
<dbReference type="GO" id="GO:0005524">
    <property type="term" value="F:ATP binding"/>
    <property type="evidence" value="ECO:0007669"/>
    <property type="project" value="UniProtKB-KW"/>
</dbReference>
<dbReference type="InParanoid" id="Q5JD39"/>
<dbReference type="PANTHER" id="PTHR24031">
    <property type="entry name" value="RNA HELICASE"/>
    <property type="match status" value="1"/>
</dbReference>
<dbReference type="InterPro" id="IPR054712">
    <property type="entry name" value="Cas3-like_dom"/>
</dbReference>
<dbReference type="HOGENOM" id="CLU_031100_1_0_2"/>
<dbReference type="Proteomes" id="UP000000536">
    <property type="component" value="Chromosome"/>
</dbReference>
<keyword evidence="5" id="KW-0051">Antiviral defense</keyword>
<evidence type="ECO:0000259" key="6">
    <source>
        <dbReference type="PROSITE" id="PS51192"/>
    </source>
</evidence>
<accession>Q5JD39</accession>
<dbReference type="InterPro" id="IPR001650">
    <property type="entry name" value="Helicase_C-like"/>
</dbReference>
<evidence type="ECO:0000256" key="4">
    <source>
        <dbReference type="ARBA" id="ARBA00022840"/>
    </source>
</evidence>
<keyword evidence="2" id="KW-0378">Hydrolase</keyword>
<dbReference type="STRING" id="69014.TK0450"/>
<dbReference type="GO" id="GO:0003676">
    <property type="term" value="F:nucleic acid binding"/>
    <property type="evidence" value="ECO:0007669"/>
    <property type="project" value="InterPro"/>
</dbReference>
<dbReference type="Gene3D" id="3.40.50.300">
    <property type="entry name" value="P-loop containing nucleotide triphosphate hydrolases"/>
    <property type="match status" value="2"/>
</dbReference>
<dbReference type="PhylomeDB" id="Q5JD39"/>
<dbReference type="GO" id="GO:0004386">
    <property type="term" value="F:helicase activity"/>
    <property type="evidence" value="ECO:0007669"/>
    <property type="project" value="UniProtKB-KW"/>
</dbReference>
<dbReference type="NCBIfam" id="TIGR01587">
    <property type="entry name" value="cas3_core"/>
    <property type="match status" value="1"/>
</dbReference>
<keyword evidence="4" id="KW-0067">ATP-binding</keyword>
<sequence length="533" mass="60275">MAGTPGGASLRAFKKALQKLAEAKGFKPEKRPLLEEAFHFITPSENPPFLILQAPTGYGKTLLSFALAVHSLWDASIFDRVIHVLPMRSIIEDIQKTAEDAFGFSRTKMMGSSGEFLHLFPLNITTADTFTWDLLKLNTKKRHRIKAGLEFGYDYLTQASILTSLVIFDEAHFLLEDESMVTAFLSAIEFLTSQKVPIVVMTATLSEAHRGIFEKYAKKNGYNFYVLCPQEDDPFIERELKKEVEIEFREGNPLDFIEPGRRNAIIVNSVKRAVDLFNEAKNNPEIWPESERIMLIHGRMTPSHKRELIKRLREWTKKENFLLIGTQAVEAGVDFSVDLMITDRAPINSLLQRFGRVARYGSDMKANIFVLEDAPCGPYPKDKVEKTVNLMKEHQILPRVPDTYQAIVTEVHGKKPISVKKNVNRELKRTLLKLMSDPTKRAPHVLSSIERLTASGTPIMRGFLIPLSVGGEAVLISPSKLVELYYRGVVEIRGWKGNIRSLNDAYNVAKSVALGKNVEVVFIGEYDWERGIP</sequence>
<dbReference type="Pfam" id="PF00270">
    <property type="entry name" value="DEAD"/>
    <property type="match status" value="1"/>
</dbReference>
<dbReference type="EMBL" id="AP006878">
    <property type="protein sequence ID" value="BAD84639.1"/>
    <property type="molecule type" value="Genomic_DNA"/>
</dbReference>
<dbReference type="KEGG" id="tko:TK0450"/>
<dbReference type="InterPro" id="IPR011545">
    <property type="entry name" value="DEAD/DEAH_box_helicase_dom"/>
</dbReference>
<gene>
    <name evidence="7" type="ordered locus">TK0450</name>
</gene>
<evidence type="ECO:0000256" key="5">
    <source>
        <dbReference type="ARBA" id="ARBA00023118"/>
    </source>
</evidence>
<dbReference type="EnsemblBacteria" id="BAD84639">
    <property type="protein sequence ID" value="BAD84639"/>
    <property type="gene ID" value="TK0450"/>
</dbReference>